<dbReference type="GO" id="GO:0019005">
    <property type="term" value="C:SCF ubiquitin ligase complex"/>
    <property type="evidence" value="ECO:0007669"/>
    <property type="project" value="TreeGrafter"/>
</dbReference>
<dbReference type="SMART" id="SM00367">
    <property type="entry name" value="LRR_CC"/>
    <property type="match status" value="10"/>
</dbReference>
<dbReference type="Pfam" id="PF25372">
    <property type="entry name" value="DUF7885"/>
    <property type="match status" value="1"/>
</dbReference>
<dbReference type="InterPro" id="IPR057207">
    <property type="entry name" value="FBXL15_LRR"/>
</dbReference>
<protein>
    <recommendedName>
        <fullName evidence="2">F-box/LRR-repeat protein 15-like leucin rich repeat domain-containing protein</fullName>
    </recommendedName>
</protein>
<evidence type="ECO:0000256" key="1">
    <source>
        <dbReference type="SAM" id="MobiDB-lite"/>
    </source>
</evidence>
<reference evidence="3" key="1">
    <citation type="journal article" date="2023" name="Mol. Biol. Evol.">
        <title>Third-Generation Sequencing Reveals the Adaptive Role of the Epigenome in Three Deep-Sea Polychaetes.</title>
        <authorList>
            <person name="Perez M."/>
            <person name="Aroh O."/>
            <person name="Sun Y."/>
            <person name="Lan Y."/>
            <person name="Juniper S.K."/>
            <person name="Young C.R."/>
            <person name="Angers B."/>
            <person name="Qian P.Y."/>
        </authorList>
    </citation>
    <scope>NUCLEOTIDE SEQUENCE</scope>
    <source>
        <strain evidence="3">P08H-3</strain>
    </source>
</reference>
<dbReference type="Gene3D" id="3.80.10.10">
    <property type="entry name" value="Ribonuclease Inhibitor"/>
    <property type="match status" value="5"/>
</dbReference>
<feature type="domain" description="F-box/LRR-repeat protein 15-like leucin rich repeat" evidence="2">
    <location>
        <begin position="609"/>
        <end position="722"/>
    </location>
</feature>
<dbReference type="InterPro" id="IPR001611">
    <property type="entry name" value="Leu-rich_rpt"/>
</dbReference>
<evidence type="ECO:0000313" key="3">
    <source>
        <dbReference type="EMBL" id="KAK2150290.1"/>
    </source>
</evidence>
<dbReference type="InterPro" id="IPR032675">
    <property type="entry name" value="LRR_dom_sf"/>
</dbReference>
<accession>A0AAD9JDE6</accession>
<proteinExistence type="predicted"/>
<organism evidence="3 4">
    <name type="scientific">Paralvinella palmiformis</name>
    <dbReference type="NCBI Taxonomy" id="53620"/>
    <lineage>
        <taxon>Eukaryota</taxon>
        <taxon>Metazoa</taxon>
        <taxon>Spiralia</taxon>
        <taxon>Lophotrochozoa</taxon>
        <taxon>Annelida</taxon>
        <taxon>Polychaeta</taxon>
        <taxon>Sedentaria</taxon>
        <taxon>Canalipalpata</taxon>
        <taxon>Terebellida</taxon>
        <taxon>Terebelliformia</taxon>
        <taxon>Alvinellidae</taxon>
        <taxon>Paralvinella</taxon>
    </lineage>
</organism>
<evidence type="ECO:0000313" key="4">
    <source>
        <dbReference type="Proteomes" id="UP001208570"/>
    </source>
</evidence>
<feature type="region of interest" description="Disordered" evidence="1">
    <location>
        <begin position="486"/>
        <end position="507"/>
    </location>
</feature>
<dbReference type="Proteomes" id="UP001208570">
    <property type="component" value="Unassembled WGS sequence"/>
</dbReference>
<feature type="compositionally biased region" description="Low complexity" evidence="1">
    <location>
        <begin position="495"/>
        <end position="507"/>
    </location>
</feature>
<dbReference type="Pfam" id="PF13516">
    <property type="entry name" value="LRR_6"/>
    <property type="match status" value="1"/>
</dbReference>
<dbReference type="SUPFAM" id="SSF52047">
    <property type="entry name" value="RNI-like"/>
    <property type="match status" value="2"/>
</dbReference>
<comment type="caution">
    <text evidence="3">The sequence shown here is derived from an EMBL/GenBank/DDBJ whole genome shotgun (WGS) entry which is preliminary data.</text>
</comment>
<dbReference type="AlphaFoldDB" id="A0AAD9JDE6"/>
<name>A0AAD9JDE6_9ANNE</name>
<gene>
    <name evidence="3" type="ORF">LSH36_413g01006</name>
</gene>
<dbReference type="GO" id="GO:0031146">
    <property type="term" value="P:SCF-dependent proteasomal ubiquitin-dependent protein catabolic process"/>
    <property type="evidence" value="ECO:0007669"/>
    <property type="project" value="TreeGrafter"/>
</dbReference>
<sequence>MVGVLSLSHTATLVAVETLLQHPPEIYSWLIHRLHRLLQSDYYSTVSGVVLERLCTYYPHKVTDDILLSLAPPNLHQLHLVGCDRVTSNGILRILEKCERLTRLCLQDCRCAGNLLCDVNFSSVYSNGIPDGMQNLGSSLTVLDLSRCELVTDSTIKNILHNVASLKQVHLVACTGITDEVFLLDEKRQLMRNEKNHQADCTALLFLSGYSMLTSLQITKQTDQGTLGLARFDEEVASNVCNRQSKGWKFESSQPDGSEAGISAEAKLSAGDLEPYTKSQTISQSRSVCSNSSCASLCDSCGDDFCSRCEDGTVKLQDPNCSNSCICSSLEMGDVCVSQELSTTFQVKLMPVLDFSFADSGDVSERNCCSAAKIDHCHICEISTARNELSSENNCSSSGFASSSNYLYPSSSSSSSPVKDVGPKNVLSPQLSISCRSQPDPSVLSELCVPSAADMRTVADHSGSCLSPLVELNTETSNNSEMTVRNHFGHDKPSDLLSDSSDPSCDSELTAVPAAEEKIVDNGPGQFLNLNLHSSGLRMDTEPKVDGCAQYPMVYIPSLEAVDLSYIELGDRDMASMCLYHLLNRNPNMQQLSLSWKELDDEMLEKVIVQNAAQLKSISLVDCQGLTTYGVAVLCDMCENLSILNLQGVNFIQDRGVSGILANGHVTKLCLSETMITDYTLSKIATMCCDQLRDLDLSWCEEITDEGIMQVVVHCTNLQRCLLRRCPVTEEALHLVAKNCTNLRHLSISGINTLTDGHLVGIALKLKHLEHLDIGWNLEVTDVGVSALLRYSYSLQTLIATGVKQITSRPFWPLVSDVQAFRRCKALLIMERRLRDEQRGTNCVIISSDEDDDDALSIPLRSTCYAPNLNQLQLEWCDCVSDSDLAEIAVVCRGSLHITDYYGIKVQPAIVVDTKHR</sequence>
<dbReference type="EMBL" id="JAODUP010000413">
    <property type="protein sequence ID" value="KAK2150290.1"/>
    <property type="molecule type" value="Genomic_DNA"/>
</dbReference>
<dbReference type="PANTHER" id="PTHR13318">
    <property type="entry name" value="PARTNER OF PAIRED, ISOFORM B-RELATED"/>
    <property type="match status" value="1"/>
</dbReference>
<evidence type="ECO:0000259" key="2">
    <source>
        <dbReference type="Pfam" id="PF25372"/>
    </source>
</evidence>
<dbReference type="InterPro" id="IPR006553">
    <property type="entry name" value="Leu-rich_rpt_Cys-con_subtyp"/>
</dbReference>
<keyword evidence="4" id="KW-1185">Reference proteome</keyword>